<reference evidence="1" key="1">
    <citation type="submission" date="2022-02" db="EMBL/GenBank/DDBJ databases">
        <title>Plant Genome Project.</title>
        <authorList>
            <person name="Zhang R.-G."/>
        </authorList>
    </citation>
    <scope>NUCLEOTIDE SEQUENCE</scope>
    <source>
        <strain evidence="1">AT1</strain>
    </source>
</reference>
<evidence type="ECO:0000313" key="1">
    <source>
        <dbReference type="EMBL" id="KAI8545716.1"/>
    </source>
</evidence>
<dbReference type="EMBL" id="CM046394">
    <property type="protein sequence ID" value="KAI8545716.1"/>
    <property type="molecule type" value="Genomic_DNA"/>
</dbReference>
<sequence length="80" mass="9345">MAMVVWVLWLGIEMQYWWEQQWKYLRVLSLLVSLKLWDSGSLLLLLCVGVILGLSWRGCTFRLFKLSTALDPSLTVIPLF</sequence>
<keyword evidence="2" id="KW-1185">Reference proteome</keyword>
<name>A0ACC0MY84_RHOML</name>
<organism evidence="1 2">
    <name type="scientific">Rhododendron molle</name>
    <name type="common">Chinese azalea</name>
    <name type="synonym">Azalea mollis</name>
    <dbReference type="NCBI Taxonomy" id="49168"/>
    <lineage>
        <taxon>Eukaryota</taxon>
        <taxon>Viridiplantae</taxon>
        <taxon>Streptophyta</taxon>
        <taxon>Embryophyta</taxon>
        <taxon>Tracheophyta</taxon>
        <taxon>Spermatophyta</taxon>
        <taxon>Magnoliopsida</taxon>
        <taxon>eudicotyledons</taxon>
        <taxon>Gunneridae</taxon>
        <taxon>Pentapetalae</taxon>
        <taxon>asterids</taxon>
        <taxon>Ericales</taxon>
        <taxon>Ericaceae</taxon>
        <taxon>Ericoideae</taxon>
        <taxon>Rhodoreae</taxon>
        <taxon>Rhododendron</taxon>
    </lineage>
</organism>
<protein>
    <submittedName>
        <fullName evidence="1">Uncharacterized protein</fullName>
    </submittedName>
</protein>
<comment type="caution">
    <text evidence="1">The sequence shown here is derived from an EMBL/GenBank/DDBJ whole genome shotgun (WGS) entry which is preliminary data.</text>
</comment>
<accession>A0ACC0MY84</accession>
<dbReference type="Proteomes" id="UP001062846">
    <property type="component" value="Chromosome 7"/>
</dbReference>
<evidence type="ECO:0000313" key="2">
    <source>
        <dbReference type="Proteomes" id="UP001062846"/>
    </source>
</evidence>
<gene>
    <name evidence="1" type="ORF">RHMOL_Rhmol07G0060300</name>
</gene>
<proteinExistence type="predicted"/>